<proteinExistence type="predicted"/>
<dbReference type="InterPro" id="IPR004762">
    <property type="entry name" value="Amino_acid_permease_fungi"/>
</dbReference>
<dbReference type="PIRSF" id="PIRSF006060">
    <property type="entry name" value="AA_transporter"/>
    <property type="match status" value="1"/>
</dbReference>
<feature type="transmembrane region" description="Helical" evidence="9">
    <location>
        <begin position="98"/>
        <end position="117"/>
    </location>
</feature>
<keyword evidence="6 9" id="KW-1133">Transmembrane helix</keyword>
<reference evidence="11" key="1">
    <citation type="submission" date="2023-06" db="EMBL/GenBank/DDBJ databases">
        <title>Draft genome of Marssonina rosae.</title>
        <authorList>
            <person name="Cheng Q."/>
        </authorList>
    </citation>
    <scope>NUCLEOTIDE SEQUENCE</scope>
    <source>
        <strain evidence="11">R4</strain>
    </source>
</reference>
<keyword evidence="2" id="KW-0813">Transport</keyword>
<dbReference type="InterPro" id="IPR004840">
    <property type="entry name" value="Amino_acid_permease_CS"/>
</dbReference>
<evidence type="ECO:0000256" key="6">
    <source>
        <dbReference type="ARBA" id="ARBA00022989"/>
    </source>
</evidence>
<dbReference type="Pfam" id="PF00324">
    <property type="entry name" value="AA_permease"/>
    <property type="match status" value="1"/>
</dbReference>
<comment type="subcellular location">
    <subcellularLocation>
        <location evidence="1">Cell membrane</location>
        <topology evidence="1">Multi-pass membrane protein</topology>
    </subcellularLocation>
</comment>
<evidence type="ECO:0000259" key="10">
    <source>
        <dbReference type="Pfam" id="PF00324"/>
    </source>
</evidence>
<feature type="domain" description="Amino acid permease/ SLC12A" evidence="10">
    <location>
        <begin position="95"/>
        <end position="581"/>
    </location>
</feature>
<comment type="caution">
    <text evidence="11">The sequence shown here is derived from an EMBL/GenBank/DDBJ whole genome shotgun (WGS) entry which is preliminary data.</text>
</comment>
<dbReference type="GO" id="GO:0015171">
    <property type="term" value="F:amino acid transmembrane transporter activity"/>
    <property type="evidence" value="ECO:0007669"/>
    <property type="project" value="TreeGrafter"/>
</dbReference>
<dbReference type="PANTHER" id="PTHR43341">
    <property type="entry name" value="AMINO ACID PERMEASE"/>
    <property type="match status" value="1"/>
</dbReference>
<dbReference type="InterPro" id="IPR050524">
    <property type="entry name" value="APC_YAT"/>
</dbReference>
<dbReference type="Proteomes" id="UP001285354">
    <property type="component" value="Unassembled WGS sequence"/>
</dbReference>
<dbReference type="Gene3D" id="1.20.1740.10">
    <property type="entry name" value="Amino acid/polyamine transporter I"/>
    <property type="match status" value="1"/>
</dbReference>
<name>A0AAD9WEH8_9HELO</name>
<evidence type="ECO:0000256" key="8">
    <source>
        <dbReference type="SAM" id="MobiDB-lite"/>
    </source>
</evidence>
<evidence type="ECO:0000256" key="1">
    <source>
        <dbReference type="ARBA" id="ARBA00004651"/>
    </source>
</evidence>
<dbReference type="GO" id="GO:0005886">
    <property type="term" value="C:plasma membrane"/>
    <property type="evidence" value="ECO:0007669"/>
    <property type="project" value="UniProtKB-SubCell"/>
</dbReference>
<dbReference type="PANTHER" id="PTHR43341:SF1">
    <property type="entry name" value="GENERAL AMINO-ACID PERMEASE GAP1"/>
    <property type="match status" value="1"/>
</dbReference>
<keyword evidence="3" id="KW-1003">Cell membrane</keyword>
<dbReference type="EMBL" id="JAUBYV010000002">
    <property type="protein sequence ID" value="KAK2628395.1"/>
    <property type="molecule type" value="Genomic_DNA"/>
</dbReference>
<feature type="compositionally biased region" description="Basic and acidic residues" evidence="8">
    <location>
        <begin position="8"/>
        <end position="27"/>
    </location>
</feature>
<evidence type="ECO:0000256" key="4">
    <source>
        <dbReference type="ARBA" id="ARBA00022692"/>
    </source>
</evidence>
<evidence type="ECO:0000313" key="12">
    <source>
        <dbReference type="Proteomes" id="UP001285354"/>
    </source>
</evidence>
<evidence type="ECO:0000256" key="9">
    <source>
        <dbReference type="SAM" id="Phobius"/>
    </source>
</evidence>
<keyword evidence="4 9" id="KW-0812">Transmembrane</keyword>
<evidence type="ECO:0000256" key="2">
    <source>
        <dbReference type="ARBA" id="ARBA00022448"/>
    </source>
</evidence>
<dbReference type="AlphaFoldDB" id="A0AAD9WEH8"/>
<evidence type="ECO:0000313" key="11">
    <source>
        <dbReference type="EMBL" id="KAK2628395.1"/>
    </source>
</evidence>
<feature type="transmembrane region" description="Helical" evidence="9">
    <location>
        <begin position="471"/>
        <end position="494"/>
    </location>
</feature>
<dbReference type="NCBIfam" id="TIGR00913">
    <property type="entry name" value="2A0310"/>
    <property type="match status" value="1"/>
</dbReference>
<keyword evidence="5" id="KW-0029">Amino-acid transport</keyword>
<protein>
    <recommendedName>
        <fullName evidence="10">Amino acid permease/ SLC12A domain-containing protein</fullName>
    </recommendedName>
</protein>
<feature type="transmembrane region" description="Helical" evidence="9">
    <location>
        <begin position="514"/>
        <end position="535"/>
    </location>
</feature>
<feature type="transmembrane region" description="Helical" evidence="9">
    <location>
        <begin position="207"/>
        <end position="227"/>
    </location>
</feature>
<dbReference type="FunFam" id="1.20.1740.10:FF:000017">
    <property type="entry name" value="Amino acid permease"/>
    <property type="match status" value="1"/>
</dbReference>
<dbReference type="PROSITE" id="PS00218">
    <property type="entry name" value="AMINO_ACID_PERMEASE_1"/>
    <property type="match status" value="1"/>
</dbReference>
<feature type="transmembrane region" description="Helical" evidence="9">
    <location>
        <begin position="380"/>
        <end position="407"/>
    </location>
</feature>
<feature type="transmembrane region" description="Helical" evidence="9">
    <location>
        <begin position="233"/>
        <end position="253"/>
    </location>
</feature>
<feature type="transmembrane region" description="Helical" evidence="9">
    <location>
        <begin position="555"/>
        <end position="572"/>
    </location>
</feature>
<accession>A0AAD9WEH8</accession>
<evidence type="ECO:0000256" key="5">
    <source>
        <dbReference type="ARBA" id="ARBA00022970"/>
    </source>
</evidence>
<feature type="transmembrane region" description="Helical" evidence="9">
    <location>
        <begin position="442"/>
        <end position="459"/>
    </location>
</feature>
<gene>
    <name evidence="11" type="ORF">QTJ16_001498</name>
</gene>
<feature type="region of interest" description="Disordered" evidence="8">
    <location>
        <begin position="1"/>
        <end position="44"/>
    </location>
</feature>
<keyword evidence="12" id="KW-1185">Reference proteome</keyword>
<keyword evidence="7 9" id="KW-0472">Membrane</keyword>
<feature type="transmembrane region" description="Helical" evidence="9">
    <location>
        <begin position="123"/>
        <end position="140"/>
    </location>
</feature>
<feature type="transmembrane region" description="Helical" evidence="9">
    <location>
        <begin position="341"/>
        <end position="360"/>
    </location>
</feature>
<sequence>MSPPPGRLDVDVDAEKGYATAEDHSGSDHTGAFPSPTSVSGTPAPWTTRFVDSFRRDPRASVTATSVPIKGGYDHRAAAQATANTTLSRQLKGRHMQMIAIGGSIGTGLFVTSGAALSNGGPASLIIAFGIIGIMIFCTVQALGELAVAFPIAGSFSAYSTRFLDPAWGFAMGWNYAIQWLVVLPLEIVAASITLQYWPGAADTNAAAWVTIFLVVIVAINFFGVRGYGEAEFVFAIVKITAVIGFIILGIILNCGGGPRGGYLGGRYWESNRVGPDYAGYTENRQPAGSIRSGAFNHGFKGLCSVFVTAAFSFAGTELVGLAAAEAENPRQVLPTAIKQVFWRICLFYMVSLTIISLLVPYGDARLLGASGTGAKASPFVIAINNAGISGLPSVMNVVILIAVLSVGNSSIYGSSRTLCALAEQGQAPRIFAYIDRKGRPLVSICLASFLGLLCYVVAGGQETASTALNWLYSLSGLSSIFTWGSICLAHIRFRAAWRKQGHRLDELTFISQAGVWGSWLGFVLNCLVLVAQFWTAIWPVGYAALSPSGVAQSFFLSYLAAPVVILMYVPYKLWYKTPFMRAHTIDLITGRREIDTPLLIQQEKEERARLPRWKRVYKIFC</sequence>
<feature type="transmembrane region" description="Helical" evidence="9">
    <location>
        <begin position="176"/>
        <end position="195"/>
    </location>
</feature>
<evidence type="ECO:0000256" key="3">
    <source>
        <dbReference type="ARBA" id="ARBA00022475"/>
    </source>
</evidence>
<dbReference type="InterPro" id="IPR004841">
    <property type="entry name" value="AA-permease/SLC12A_dom"/>
</dbReference>
<organism evidence="11 12">
    <name type="scientific">Diplocarpon rosae</name>
    <dbReference type="NCBI Taxonomy" id="946125"/>
    <lineage>
        <taxon>Eukaryota</taxon>
        <taxon>Fungi</taxon>
        <taxon>Dikarya</taxon>
        <taxon>Ascomycota</taxon>
        <taxon>Pezizomycotina</taxon>
        <taxon>Leotiomycetes</taxon>
        <taxon>Helotiales</taxon>
        <taxon>Drepanopezizaceae</taxon>
        <taxon>Diplocarpon</taxon>
    </lineage>
</organism>
<evidence type="ECO:0000256" key="7">
    <source>
        <dbReference type="ARBA" id="ARBA00023136"/>
    </source>
</evidence>